<evidence type="ECO:0000313" key="2">
    <source>
        <dbReference type="EMBL" id="EYR61860.1"/>
    </source>
</evidence>
<reference evidence="2 3" key="1">
    <citation type="submission" date="2014-01" db="EMBL/GenBank/DDBJ databases">
        <title>Actinotalea ferrariae CF5-4.</title>
        <authorList>
            <person name="Chen F."/>
            <person name="Li Y."/>
            <person name="Wang G."/>
        </authorList>
    </citation>
    <scope>NUCLEOTIDE SEQUENCE [LARGE SCALE GENOMIC DNA]</scope>
    <source>
        <strain evidence="2 3">CF5-4</strain>
    </source>
</reference>
<feature type="region of interest" description="Disordered" evidence="1">
    <location>
        <begin position="1"/>
        <end position="27"/>
    </location>
</feature>
<feature type="compositionally biased region" description="Basic and acidic residues" evidence="1">
    <location>
        <begin position="89"/>
        <end position="100"/>
    </location>
</feature>
<evidence type="ECO:0000313" key="3">
    <source>
        <dbReference type="Proteomes" id="UP000019753"/>
    </source>
</evidence>
<accession>A0A021VPA2</accession>
<organism evidence="2 3">
    <name type="scientific">Actinotalea ferrariae CF5-4</name>
    <dbReference type="NCBI Taxonomy" id="948458"/>
    <lineage>
        <taxon>Bacteria</taxon>
        <taxon>Bacillati</taxon>
        <taxon>Actinomycetota</taxon>
        <taxon>Actinomycetes</taxon>
        <taxon>Micrococcales</taxon>
        <taxon>Cellulomonadaceae</taxon>
        <taxon>Actinotalea</taxon>
    </lineage>
</organism>
<feature type="region of interest" description="Disordered" evidence="1">
    <location>
        <begin position="79"/>
        <end position="100"/>
    </location>
</feature>
<dbReference type="AlphaFoldDB" id="A0A021VPA2"/>
<gene>
    <name evidence="2" type="ORF">N866_15035</name>
</gene>
<sequence>MTFTAADLRAVPADDGPVSPRADRPRRRSFTAQYKLDILAEYDALTEPGAKGALLRREGLYSSHLVEWRRARDAGALAGLDRQPRVGKRTPEQIENDRLRARAERAERELAKTRAALEVVGKAHALLEMLSESADTEPRSKK</sequence>
<dbReference type="Proteomes" id="UP000019753">
    <property type="component" value="Unassembled WGS sequence"/>
</dbReference>
<name>A0A021VPA2_9CELL</name>
<dbReference type="EMBL" id="AXCW01000451">
    <property type="protein sequence ID" value="EYR61860.1"/>
    <property type="molecule type" value="Genomic_DNA"/>
</dbReference>
<evidence type="ECO:0000256" key="1">
    <source>
        <dbReference type="SAM" id="MobiDB-lite"/>
    </source>
</evidence>
<comment type="caution">
    <text evidence="2">The sequence shown here is derived from an EMBL/GenBank/DDBJ whole genome shotgun (WGS) entry which is preliminary data.</text>
</comment>
<protein>
    <submittedName>
        <fullName evidence="2">Transposase</fullName>
    </submittedName>
</protein>
<proteinExistence type="predicted"/>
<keyword evidence="3" id="KW-1185">Reference proteome</keyword>